<organism evidence="1 2">
    <name type="scientific">Cricetulus griseus</name>
    <name type="common">Chinese hamster</name>
    <name type="synonym">Cricetulus barabensis griseus</name>
    <dbReference type="NCBI Taxonomy" id="10029"/>
    <lineage>
        <taxon>Eukaryota</taxon>
        <taxon>Metazoa</taxon>
        <taxon>Chordata</taxon>
        <taxon>Craniata</taxon>
        <taxon>Vertebrata</taxon>
        <taxon>Euteleostomi</taxon>
        <taxon>Mammalia</taxon>
        <taxon>Eutheria</taxon>
        <taxon>Euarchontoglires</taxon>
        <taxon>Glires</taxon>
        <taxon>Rodentia</taxon>
        <taxon>Myomorpha</taxon>
        <taxon>Muroidea</taxon>
        <taxon>Cricetidae</taxon>
        <taxon>Cricetinae</taxon>
        <taxon>Cricetulus</taxon>
    </lineage>
</organism>
<dbReference type="AlphaFoldDB" id="G3HVH5"/>
<dbReference type="Proteomes" id="UP000001075">
    <property type="component" value="Unassembled WGS sequence"/>
</dbReference>
<proteinExistence type="predicted"/>
<name>G3HVH5_CRIGR</name>
<accession>G3HVH5</accession>
<dbReference type="EMBL" id="JH000776">
    <property type="protein sequence ID" value="EGV97628.1"/>
    <property type="molecule type" value="Genomic_DNA"/>
</dbReference>
<evidence type="ECO:0000313" key="2">
    <source>
        <dbReference type="Proteomes" id="UP000001075"/>
    </source>
</evidence>
<reference evidence="2" key="1">
    <citation type="journal article" date="2011" name="Nat. Biotechnol.">
        <title>The genomic sequence of the Chinese hamster ovary (CHO)-K1 cell line.</title>
        <authorList>
            <person name="Xu X."/>
            <person name="Nagarajan H."/>
            <person name="Lewis N.E."/>
            <person name="Pan S."/>
            <person name="Cai Z."/>
            <person name="Liu X."/>
            <person name="Chen W."/>
            <person name="Xie M."/>
            <person name="Wang W."/>
            <person name="Hammond S."/>
            <person name="Andersen M.R."/>
            <person name="Neff N."/>
            <person name="Passarelli B."/>
            <person name="Koh W."/>
            <person name="Fan H.C."/>
            <person name="Wang J."/>
            <person name="Gui Y."/>
            <person name="Lee K.H."/>
            <person name="Betenbaugh M.J."/>
            <person name="Quake S.R."/>
            <person name="Famili I."/>
            <person name="Palsson B.O."/>
            <person name="Wang J."/>
        </authorList>
    </citation>
    <scope>NUCLEOTIDE SEQUENCE [LARGE SCALE GENOMIC DNA]</scope>
    <source>
        <strain evidence="2">CHO K1 cell line</strain>
    </source>
</reference>
<dbReference type="InParanoid" id="G3HVH5"/>
<sequence>MLMGTVRKHKTCQTCHNQDPAGWLSYVRFAFSSSLSSELNAARRRLGIPSTGHTTNPWSLHALLFTGAGI</sequence>
<gene>
    <name evidence="1" type="ORF">I79_014963</name>
</gene>
<protein>
    <submittedName>
        <fullName evidence="1">Uncharacterized protein</fullName>
    </submittedName>
</protein>
<evidence type="ECO:0000313" key="1">
    <source>
        <dbReference type="EMBL" id="EGV97628.1"/>
    </source>
</evidence>